<proteinExistence type="predicted"/>
<evidence type="ECO:0000313" key="1">
    <source>
        <dbReference type="EMBL" id="CAL1613437.1"/>
    </source>
</evidence>
<organism evidence="1 2">
    <name type="scientific">Knipowitschia caucasica</name>
    <name type="common">Caucasian dwarf goby</name>
    <name type="synonym">Pomatoschistus caucasicus</name>
    <dbReference type="NCBI Taxonomy" id="637954"/>
    <lineage>
        <taxon>Eukaryota</taxon>
        <taxon>Metazoa</taxon>
        <taxon>Chordata</taxon>
        <taxon>Craniata</taxon>
        <taxon>Vertebrata</taxon>
        <taxon>Euteleostomi</taxon>
        <taxon>Actinopterygii</taxon>
        <taxon>Neopterygii</taxon>
        <taxon>Teleostei</taxon>
        <taxon>Neoteleostei</taxon>
        <taxon>Acanthomorphata</taxon>
        <taxon>Gobiaria</taxon>
        <taxon>Gobiiformes</taxon>
        <taxon>Gobioidei</taxon>
        <taxon>Gobiidae</taxon>
        <taxon>Gobiinae</taxon>
        <taxon>Knipowitschia</taxon>
    </lineage>
</organism>
<evidence type="ECO:0000313" key="2">
    <source>
        <dbReference type="Proteomes" id="UP001497482"/>
    </source>
</evidence>
<dbReference type="EMBL" id="OZ035830">
    <property type="protein sequence ID" value="CAL1613437.1"/>
    <property type="molecule type" value="Genomic_DNA"/>
</dbReference>
<name>A0AAV2MJ16_KNICA</name>
<keyword evidence="2" id="KW-1185">Reference proteome</keyword>
<reference evidence="1 2" key="1">
    <citation type="submission" date="2024-04" db="EMBL/GenBank/DDBJ databases">
        <authorList>
            <person name="Waldvogel A.-M."/>
            <person name="Schoenle A."/>
        </authorList>
    </citation>
    <scope>NUCLEOTIDE SEQUENCE [LARGE SCALE GENOMIC DNA]</scope>
</reference>
<dbReference type="Proteomes" id="UP001497482">
    <property type="component" value="Chromosome 8"/>
</dbReference>
<gene>
    <name evidence="1" type="ORF">KC01_LOCUS39647</name>
</gene>
<protein>
    <submittedName>
        <fullName evidence="1">Uncharacterized protein</fullName>
    </submittedName>
</protein>
<dbReference type="AlphaFoldDB" id="A0AAV2MJ16"/>
<accession>A0AAV2MJ16</accession>
<sequence>MDTLITAEDSYDTPAVCADGGPARVSQRRQRRALNRSTYLSISEAPPKYCSCPTPYYKTDYSALSSDSLKLHLHPDGKLSISRDTWVKQQAKVKTAI</sequence>